<dbReference type="Proteomes" id="UP000199120">
    <property type="component" value="Unassembled WGS sequence"/>
</dbReference>
<dbReference type="PANTHER" id="PTHR44688:SF16">
    <property type="entry name" value="DNA-BINDING TRANSCRIPTIONAL ACTIVATOR DEVR_DOSR"/>
    <property type="match status" value="1"/>
</dbReference>
<dbReference type="SMART" id="SM00421">
    <property type="entry name" value="HTH_LUXR"/>
    <property type="match status" value="1"/>
</dbReference>
<dbReference type="GO" id="GO:0006355">
    <property type="term" value="P:regulation of DNA-templated transcription"/>
    <property type="evidence" value="ECO:0007669"/>
    <property type="project" value="InterPro"/>
</dbReference>
<feature type="domain" description="HTH luxR-type" evidence="4">
    <location>
        <begin position="197"/>
        <end position="262"/>
    </location>
</feature>
<dbReference type="InterPro" id="IPR000792">
    <property type="entry name" value="Tscrpt_reg_LuxR_C"/>
</dbReference>
<evidence type="ECO:0000259" key="4">
    <source>
        <dbReference type="PROSITE" id="PS50043"/>
    </source>
</evidence>
<sequence length="295" mass="32591">MKNSPLPITRKSSEDDPALLAEIIGLYAGEPDLHELPPLIFSSVSRLAGADVVTYAEFHQATQDFRSLVSVDDAPERRAVAMAAFARHMHTHPFWQGTPDFFGAHAWRESDFFSDTEFPALPMAQDAFLPSGARRLMTIVIPHNDYVLTVTAVRIIGRPAFSDAERDRMEAFRSHLLRVYRQAQERTIARLTPVERLRYAFPDLTPRQLDVASWIARGKSNDEIAAILEVGIDTVKAHAKAISGKLGADSRVGTAVLAHTALPFARFPPLWKLGVGAWGTEEGQVVRVGEGAAER</sequence>
<dbReference type="OrthoDB" id="9774661at2"/>
<evidence type="ECO:0000256" key="2">
    <source>
        <dbReference type="ARBA" id="ARBA00023125"/>
    </source>
</evidence>
<dbReference type="Pfam" id="PF00196">
    <property type="entry name" value="GerE"/>
    <property type="match status" value="1"/>
</dbReference>
<keyword evidence="2 5" id="KW-0238">DNA-binding</keyword>
<dbReference type="InterPro" id="IPR036388">
    <property type="entry name" value="WH-like_DNA-bd_sf"/>
</dbReference>
<dbReference type="AlphaFoldDB" id="A0A1H7T482"/>
<dbReference type="CDD" id="cd06170">
    <property type="entry name" value="LuxR_C_like"/>
    <property type="match status" value="1"/>
</dbReference>
<protein>
    <submittedName>
        <fullName evidence="5">DNA-binding transcriptional regulator, CsgD family</fullName>
    </submittedName>
</protein>
<keyword evidence="6" id="KW-1185">Reference proteome</keyword>
<evidence type="ECO:0000256" key="1">
    <source>
        <dbReference type="ARBA" id="ARBA00023015"/>
    </source>
</evidence>
<keyword evidence="1" id="KW-0805">Transcription regulation</keyword>
<evidence type="ECO:0000256" key="3">
    <source>
        <dbReference type="ARBA" id="ARBA00023163"/>
    </source>
</evidence>
<dbReference type="PROSITE" id="PS00622">
    <property type="entry name" value="HTH_LUXR_1"/>
    <property type="match status" value="1"/>
</dbReference>
<dbReference type="SUPFAM" id="SSF46894">
    <property type="entry name" value="C-terminal effector domain of the bipartite response regulators"/>
    <property type="match status" value="1"/>
</dbReference>
<gene>
    <name evidence="5" type="ORF">SAMN05192542_11413</name>
</gene>
<name>A0A1H7T482_9BURK</name>
<dbReference type="PANTHER" id="PTHR44688">
    <property type="entry name" value="DNA-BINDING TRANSCRIPTIONAL ACTIVATOR DEVR_DOSR"/>
    <property type="match status" value="1"/>
</dbReference>
<proteinExistence type="predicted"/>
<keyword evidence="3" id="KW-0804">Transcription</keyword>
<dbReference type="RefSeq" id="WP_090545689.1">
    <property type="nucleotide sequence ID" value="NZ_FNSR01000001.1"/>
</dbReference>
<dbReference type="EMBL" id="FOAJ01000014">
    <property type="protein sequence ID" value="SEL79613.1"/>
    <property type="molecule type" value="Genomic_DNA"/>
</dbReference>
<dbReference type="InterPro" id="IPR016032">
    <property type="entry name" value="Sig_transdc_resp-reg_C-effctor"/>
</dbReference>
<accession>A0A1H7T482</accession>
<dbReference type="PROSITE" id="PS50043">
    <property type="entry name" value="HTH_LUXR_2"/>
    <property type="match status" value="1"/>
</dbReference>
<reference evidence="6" key="1">
    <citation type="submission" date="2016-10" db="EMBL/GenBank/DDBJ databases">
        <authorList>
            <person name="Varghese N."/>
            <person name="Submissions S."/>
        </authorList>
    </citation>
    <scope>NUCLEOTIDE SEQUENCE [LARGE SCALE GENOMIC DNA]</scope>
    <source>
        <strain evidence="6">LMG 26416</strain>
    </source>
</reference>
<dbReference type="GO" id="GO:0003677">
    <property type="term" value="F:DNA binding"/>
    <property type="evidence" value="ECO:0007669"/>
    <property type="project" value="UniProtKB-KW"/>
</dbReference>
<dbReference type="PRINTS" id="PR00038">
    <property type="entry name" value="HTHLUXR"/>
</dbReference>
<organism evidence="5 6">
    <name type="scientific">Paraburkholderia caballeronis</name>
    <dbReference type="NCBI Taxonomy" id="416943"/>
    <lineage>
        <taxon>Bacteria</taxon>
        <taxon>Pseudomonadati</taxon>
        <taxon>Pseudomonadota</taxon>
        <taxon>Betaproteobacteria</taxon>
        <taxon>Burkholderiales</taxon>
        <taxon>Burkholderiaceae</taxon>
        <taxon>Paraburkholderia</taxon>
    </lineage>
</organism>
<evidence type="ECO:0000313" key="6">
    <source>
        <dbReference type="Proteomes" id="UP000199120"/>
    </source>
</evidence>
<evidence type="ECO:0000313" key="5">
    <source>
        <dbReference type="EMBL" id="SEL79613.1"/>
    </source>
</evidence>
<dbReference type="Gene3D" id="1.10.10.10">
    <property type="entry name" value="Winged helix-like DNA-binding domain superfamily/Winged helix DNA-binding domain"/>
    <property type="match status" value="1"/>
</dbReference>
<dbReference type="STRING" id="416943.SAMN05445871_2768"/>